<sequence length="491" mass="58427">MKEINLISLLDAYRKLDTEIFNTYLNYYSISIKKSELDDLSKLVNEIKQLNQKANIFENYFIGYIIPQISKEFDLLRIDNDTVLNIEIKQKSTIDKIQKQLERNMYYLSFLKKEIHCFTYISEENKLYTIDNNNQITKSSFRQLLSIIASQNIEKINEINSLFNPSNYLVSPFNSTNEFIKGRYFLTTHQENIKKEILEKIYSQPTSILSIKGKAGTGKTLLIYDIAKEIYKRHEVLLIHCGHLNEGHKTLIQDFNWNIISAKYLFEQDYSKYKLVILDEVQRVYPNFFDRVIKEVKKNNSNCILSHDEQQTLHKREIDNKIPTKLEAEITHPTFELTNKIRTNKEVANFIECLFNKDKQFTKQLNTSIELTFFENLDETIEFISYLKTKNWKIINYTPDGYKTFPYERFKIMDELNSHTVIGQEFDNVVAIIDEHFYYKINQLSTRGYKKNPYYHPTKMLYQIISRTRLKLHLIVFRNQDVLSRCLSMLK</sequence>
<evidence type="ECO:0000313" key="4">
    <source>
        <dbReference type="Proteomes" id="UP001468798"/>
    </source>
</evidence>
<proteinExistence type="predicted"/>
<accession>A0ABU9NQC9</accession>
<gene>
    <name evidence="3" type="ORF">WFZ86_12240</name>
</gene>
<dbReference type="Proteomes" id="UP001468798">
    <property type="component" value="Unassembled WGS sequence"/>
</dbReference>
<keyword evidence="4" id="KW-1185">Reference proteome</keyword>
<dbReference type="RefSeq" id="WP_342692180.1">
    <property type="nucleotide sequence ID" value="NZ_JBCGDP010000011.1"/>
</dbReference>
<keyword evidence="1" id="KW-0175">Coiled coil</keyword>
<dbReference type="InterPro" id="IPR027417">
    <property type="entry name" value="P-loop_NTPase"/>
</dbReference>
<organism evidence="3 4">
    <name type="scientific">Flavobacterium polysaccharolyticum</name>
    <dbReference type="NCBI Taxonomy" id="3133148"/>
    <lineage>
        <taxon>Bacteria</taxon>
        <taxon>Pseudomonadati</taxon>
        <taxon>Bacteroidota</taxon>
        <taxon>Flavobacteriia</taxon>
        <taxon>Flavobacteriales</taxon>
        <taxon>Flavobacteriaceae</taxon>
        <taxon>Flavobacterium</taxon>
    </lineage>
</organism>
<keyword evidence="3" id="KW-0067">ATP-binding</keyword>
<comment type="caution">
    <text evidence="3">The sequence shown here is derived from an EMBL/GenBank/DDBJ whole genome shotgun (WGS) entry which is preliminary data.</text>
</comment>
<feature type="domain" description="Schlafen group 3-like DNA/RNA helicase" evidence="2">
    <location>
        <begin position="208"/>
        <end position="385"/>
    </location>
</feature>
<evidence type="ECO:0000259" key="2">
    <source>
        <dbReference type="Pfam" id="PF09848"/>
    </source>
</evidence>
<dbReference type="Pfam" id="PF09848">
    <property type="entry name" value="SLFN-g3_helicase"/>
    <property type="match status" value="1"/>
</dbReference>
<keyword evidence="3" id="KW-0347">Helicase</keyword>
<keyword evidence="3" id="KW-0378">Hydrolase</keyword>
<dbReference type="GO" id="GO:0004386">
    <property type="term" value="F:helicase activity"/>
    <property type="evidence" value="ECO:0007669"/>
    <property type="project" value="UniProtKB-KW"/>
</dbReference>
<dbReference type="EMBL" id="JBCGDP010000011">
    <property type="protein sequence ID" value="MEM0577270.1"/>
    <property type="molecule type" value="Genomic_DNA"/>
</dbReference>
<evidence type="ECO:0000313" key="3">
    <source>
        <dbReference type="EMBL" id="MEM0577270.1"/>
    </source>
</evidence>
<reference evidence="3 4" key="1">
    <citation type="submission" date="2024-03" db="EMBL/GenBank/DDBJ databases">
        <title>Two novel species of the genus Flavobacterium exhibiting potentially degradation of complex polysaccharides.</title>
        <authorList>
            <person name="Lian X."/>
        </authorList>
    </citation>
    <scope>NUCLEOTIDE SEQUENCE [LARGE SCALE GENOMIC DNA]</scope>
    <source>
        <strain evidence="3 4">N6</strain>
    </source>
</reference>
<name>A0ABU9NQC9_9FLAO</name>
<dbReference type="SUPFAM" id="SSF52540">
    <property type="entry name" value="P-loop containing nucleoside triphosphate hydrolases"/>
    <property type="match status" value="1"/>
</dbReference>
<keyword evidence="3" id="KW-0547">Nucleotide-binding</keyword>
<dbReference type="Gene3D" id="3.40.50.300">
    <property type="entry name" value="P-loop containing nucleotide triphosphate hydrolases"/>
    <property type="match status" value="1"/>
</dbReference>
<evidence type="ECO:0000256" key="1">
    <source>
        <dbReference type="SAM" id="Coils"/>
    </source>
</evidence>
<protein>
    <submittedName>
        <fullName evidence="3">DNA/RNA helicase domain-containing protein</fullName>
    </submittedName>
</protein>
<feature type="coiled-coil region" evidence="1">
    <location>
        <begin position="33"/>
        <end position="60"/>
    </location>
</feature>
<dbReference type="InterPro" id="IPR018647">
    <property type="entry name" value="SLFN_3-like_DNA/RNA_helicase"/>
</dbReference>
<dbReference type="CDD" id="cd00009">
    <property type="entry name" value="AAA"/>
    <property type="match status" value="1"/>
</dbReference>